<gene>
    <name evidence="2" type="ORF">MNBD_ALPHA04-1029</name>
</gene>
<dbReference type="AlphaFoldDB" id="A0A3B0R6I8"/>
<evidence type="ECO:0000313" key="2">
    <source>
        <dbReference type="EMBL" id="VAV87809.1"/>
    </source>
</evidence>
<dbReference type="EMBL" id="UOEF01000024">
    <property type="protein sequence ID" value="VAV87809.1"/>
    <property type="molecule type" value="Genomic_DNA"/>
</dbReference>
<feature type="domain" description="EcxA zinc-binding" evidence="1">
    <location>
        <begin position="6"/>
        <end position="156"/>
    </location>
</feature>
<evidence type="ECO:0000259" key="1">
    <source>
        <dbReference type="Pfam" id="PF16313"/>
    </source>
</evidence>
<proteinExistence type="predicted"/>
<dbReference type="PANTHER" id="PTHR38478">
    <property type="entry name" value="PEPTIDASE M1A AND M12B"/>
    <property type="match status" value="1"/>
</dbReference>
<protein>
    <recommendedName>
        <fullName evidence="1">EcxA zinc-binding domain-containing protein</fullName>
    </recommendedName>
</protein>
<dbReference type="Pfam" id="PF16313">
    <property type="entry name" value="DUF4953"/>
    <property type="match status" value="1"/>
</dbReference>
<reference evidence="2" key="1">
    <citation type="submission" date="2018-06" db="EMBL/GenBank/DDBJ databases">
        <authorList>
            <person name="Zhirakovskaya E."/>
        </authorList>
    </citation>
    <scope>NUCLEOTIDE SEQUENCE</scope>
</reference>
<organism evidence="2">
    <name type="scientific">hydrothermal vent metagenome</name>
    <dbReference type="NCBI Taxonomy" id="652676"/>
    <lineage>
        <taxon>unclassified sequences</taxon>
        <taxon>metagenomes</taxon>
        <taxon>ecological metagenomes</taxon>
    </lineage>
</organism>
<dbReference type="PANTHER" id="PTHR38478:SF1">
    <property type="entry name" value="ZINC DEPENDENT METALLOPROTEASE DOMAIN LIPOPROTEIN"/>
    <property type="match status" value="1"/>
</dbReference>
<sequence length="235" mass="25889">MVEKLAMPGESWDAVLRGHKLLLGIYRQHVNTISRYIGGIYVDRTFVGQATASAAPLVPVPLEQQKYAMAMLAKHVFAPGALTIPGNLLSHLQAQRRGFSGAKAPLVRLDVGKVQQSALSHLLHVTTLRRIVDSGFYGNEYDVHAVLGDLTSAIFDVDLRISVNSYRKDLQVSYVEQLIMAFNGDAKDNVALSSIYAQITHIDRLMARSSKSADAATKAHRRYIRQLIEAALAKH</sequence>
<dbReference type="InterPro" id="IPR032534">
    <property type="entry name" value="EcxA_zinc-bd"/>
</dbReference>
<name>A0A3B0R6I8_9ZZZZ</name>
<accession>A0A3B0R6I8</accession>